<gene>
    <name evidence="1" type="ORF">CEXT_593111</name>
</gene>
<name>A0AAV4N9R4_CAEEX</name>
<dbReference type="EMBL" id="BPLR01020617">
    <property type="protein sequence ID" value="GIX80706.1"/>
    <property type="molecule type" value="Genomic_DNA"/>
</dbReference>
<evidence type="ECO:0000313" key="1">
    <source>
        <dbReference type="EMBL" id="GIX80706.1"/>
    </source>
</evidence>
<dbReference type="AlphaFoldDB" id="A0AAV4N9R4"/>
<sequence>MFTFENSASNLVGQLNFPNCGGTLAQQPWDATMAYRITCITRSPTKSDRRVTCNKSTDQMVRALPLPYDFPKSPFFKQTEASGLLSLPNRNGRVREF</sequence>
<dbReference type="Proteomes" id="UP001054945">
    <property type="component" value="Unassembled WGS sequence"/>
</dbReference>
<accession>A0AAV4N9R4</accession>
<evidence type="ECO:0000313" key="2">
    <source>
        <dbReference type="Proteomes" id="UP001054945"/>
    </source>
</evidence>
<protein>
    <submittedName>
        <fullName evidence="1">Uncharacterized protein</fullName>
    </submittedName>
</protein>
<organism evidence="1 2">
    <name type="scientific">Caerostris extrusa</name>
    <name type="common">Bark spider</name>
    <name type="synonym">Caerostris bankana</name>
    <dbReference type="NCBI Taxonomy" id="172846"/>
    <lineage>
        <taxon>Eukaryota</taxon>
        <taxon>Metazoa</taxon>
        <taxon>Ecdysozoa</taxon>
        <taxon>Arthropoda</taxon>
        <taxon>Chelicerata</taxon>
        <taxon>Arachnida</taxon>
        <taxon>Araneae</taxon>
        <taxon>Araneomorphae</taxon>
        <taxon>Entelegynae</taxon>
        <taxon>Araneoidea</taxon>
        <taxon>Araneidae</taxon>
        <taxon>Caerostris</taxon>
    </lineage>
</organism>
<proteinExistence type="predicted"/>
<reference evidence="1 2" key="1">
    <citation type="submission" date="2021-06" db="EMBL/GenBank/DDBJ databases">
        <title>Caerostris extrusa draft genome.</title>
        <authorList>
            <person name="Kono N."/>
            <person name="Arakawa K."/>
        </authorList>
    </citation>
    <scope>NUCLEOTIDE SEQUENCE [LARGE SCALE GENOMIC DNA]</scope>
</reference>
<keyword evidence="2" id="KW-1185">Reference proteome</keyword>
<comment type="caution">
    <text evidence="1">The sequence shown here is derived from an EMBL/GenBank/DDBJ whole genome shotgun (WGS) entry which is preliminary data.</text>
</comment>